<accession>A0A1V6C718</accession>
<dbReference type="EMBL" id="MWDQ01000117">
    <property type="protein sequence ID" value="OQB72696.1"/>
    <property type="molecule type" value="Genomic_DNA"/>
</dbReference>
<dbReference type="AlphaFoldDB" id="A0A1V6C718"/>
<comment type="caution">
    <text evidence="1">The sequence shown here is derived from an EMBL/GenBank/DDBJ whole genome shotgun (WGS) entry which is preliminary data.</text>
</comment>
<name>A0A1V6C718_UNCT6</name>
<evidence type="ECO:0000313" key="1">
    <source>
        <dbReference type="EMBL" id="OQB72696.1"/>
    </source>
</evidence>
<organism evidence="1">
    <name type="scientific">candidate division TA06 bacterium ADurb.Bin131</name>
    <dbReference type="NCBI Taxonomy" id="1852827"/>
    <lineage>
        <taxon>Bacteria</taxon>
        <taxon>Bacteria division TA06</taxon>
    </lineage>
</organism>
<gene>
    <name evidence="1" type="ORF">BWX89_01246</name>
</gene>
<protein>
    <submittedName>
        <fullName evidence="1">Uncharacterized protein</fullName>
    </submittedName>
</protein>
<reference evidence="1" key="1">
    <citation type="submission" date="2017-02" db="EMBL/GenBank/DDBJ databases">
        <title>Delving into the versatile metabolic prowess of the omnipresent phylum Bacteroidetes.</title>
        <authorList>
            <person name="Nobu M.K."/>
            <person name="Mei R."/>
            <person name="Narihiro T."/>
            <person name="Kuroda K."/>
            <person name="Liu W.-T."/>
        </authorList>
    </citation>
    <scope>NUCLEOTIDE SEQUENCE</scope>
    <source>
        <strain evidence="1">ADurb.Bin131</strain>
    </source>
</reference>
<proteinExistence type="predicted"/>
<sequence length="94" mass="10689">MLEDKKSCIFAAEIPDQLMLVYVGPPCFSAGINAISGLKPMQKYIVSLIDPEDGKIKKTGMLNTDKNGLWTLKKHFWASVPVWRDWLILIRPEK</sequence>
<dbReference type="Proteomes" id="UP000485562">
    <property type="component" value="Unassembled WGS sequence"/>
</dbReference>